<dbReference type="AlphaFoldDB" id="A0A512C6M3"/>
<dbReference type="Proteomes" id="UP000321301">
    <property type="component" value="Unassembled WGS sequence"/>
</dbReference>
<reference evidence="2 3" key="1">
    <citation type="submission" date="2019-07" db="EMBL/GenBank/DDBJ databases">
        <title>Whole genome shotgun sequence of Cyclobacterium qasimii NBRC 106168.</title>
        <authorList>
            <person name="Hosoyama A."/>
            <person name="Uohara A."/>
            <person name="Ohji S."/>
            <person name="Ichikawa N."/>
        </authorList>
    </citation>
    <scope>NUCLEOTIDE SEQUENCE [LARGE SCALE GENOMIC DNA]</scope>
    <source>
        <strain evidence="2 3">NBRC 106168</strain>
    </source>
</reference>
<evidence type="ECO:0000313" key="2">
    <source>
        <dbReference type="EMBL" id="GEO19858.1"/>
    </source>
</evidence>
<accession>A0A512C6M3</accession>
<comment type="caution">
    <text evidence="2">The sequence shown here is derived from an EMBL/GenBank/DDBJ whole genome shotgun (WGS) entry which is preliminary data.</text>
</comment>
<evidence type="ECO:0000313" key="3">
    <source>
        <dbReference type="Proteomes" id="UP000321301"/>
    </source>
</evidence>
<proteinExistence type="predicted"/>
<protein>
    <recommendedName>
        <fullName evidence="1">YHYH domain-containing protein</fullName>
    </recommendedName>
</protein>
<name>A0A512C6M3_9BACT</name>
<dbReference type="Pfam" id="PF14240">
    <property type="entry name" value="YHYH"/>
    <property type="match status" value="1"/>
</dbReference>
<evidence type="ECO:0000259" key="1">
    <source>
        <dbReference type="Pfam" id="PF14240"/>
    </source>
</evidence>
<feature type="domain" description="YHYH" evidence="1">
    <location>
        <begin position="143"/>
        <end position="245"/>
    </location>
</feature>
<dbReference type="InterPro" id="IPR025924">
    <property type="entry name" value="YHYH_dom"/>
</dbReference>
<dbReference type="PROSITE" id="PS51257">
    <property type="entry name" value="PROKAR_LIPOPROTEIN"/>
    <property type="match status" value="1"/>
</dbReference>
<dbReference type="EMBL" id="BJYV01000001">
    <property type="protein sequence ID" value="GEO19858.1"/>
    <property type="molecule type" value="Genomic_DNA"/>
</dbReference>
<dbReference type="RefSeq" id="WP_040415938.1">
    <property type="nucleotide sequence ID" value="NZ_BJYV01000001.1"/>
</dbReference>
<sequence length="298" mass="31542">MNYSKLFLSVLFGVTILISSCDDEEDVCVETTWYQDADSDGLGNADVSQTACVQPSGYVADNSDTDDSSAASTGSTPLAAFDEFNEDAVTISFDGDDITIESNGLPNHTSPYWSTSNSLYIEPFVASTSEMSPGTISSGSYTVTVPATPVKASSSSATGLGAIGIAVTGAPIFNDEEGPNIALSANVASGFDYAGAHMGPTGYHYHLESTDVEANTTLSYDDEKLIGILQDGFLLYGRKCNSTDDHPTNLDASGGHISATQHSSDEEFYHYHIINETYIGSYILLFGVDLQGTPNTIM</sequence>
<organism evidence="2 3">
    <name type="scientific">Cyclobacterium qasimii</name>
    <dbReference type="NCBI Taxonomy" id="1350429"/>
    <lineage>
        <taxon>Bacteria</taxon>
        <taxon>Pseudomonadati</taxon>
        <taxon>Bacteroidota</taxon>
        <taxon>Cytophagia</taxon>
        <taxon>Cytophagales</taxon>
        <taxon>Cyclobacteriaceae</taxon>
        <taxon>Cyclobacterium</taxon>
    </lineage>
</organism>
<gene>
    <name evidence="2" type="ORF">CQA01_03920</name>
</gene>
<keyword evidence="3" id="KW-1185">Reference proteome</keyword>